<accession>A0AAD4NEM6</accession>
<dbReference type="Gene3D" id="3.30.505.10">
    <property type="entry name" value="SH2 domain"/>
    <property type="match status" value="1"/>
</dbReference>
<comment type="caution">
    <text evidence="5">The sequence shown here is derived from an EMBL/GenBank/DDBJ whole genome shotgun (WGS) entry which is preliminary data.</text>
</comment>
<feature type="region of interest" description="Disordered" evidence="3">
    <location>
        <begin position="673"/>
        <end position="699"/>
    </location>
</feature>
<dbReference type="SUPFAM" id="SSF50729">
    <property type="entry name" value="PH domain-like"/>
    <property type="match status" value="1"/>
</dbReference>
<sequence length="699" mass="77910">MRVDQPPHYYSSLDFNNQELNNSNRECVVGSAVRSKERRNRRRKRAAKESPPMESQSPPNNFSLKWKVQYCGSFPIAKVNAENVTKRLDSVLPNLEHGQSGCGSVLGKPVLLTVSLTGVSIFSVERALKDFEAIIQCTTPLFCHSLRKVSCVVGRAESRQIAYITKERTSHSGNDVPYRKQCHIFSVNDTFEVEEIETVLNNAFQRASMQAATPLYSSIPESLSHGRYPPQIKQRKQFDTMLNTHPTHHHQWVTPYAETGCAHHCCCSTSKPPQTPSFLNTPISTKRASFLQRSRKQVSSNTIFQRLFGGSSANLGSARIPKNGECPTPVGCNVPQSIATSEVRFRRPSIHPVTPSMANIEESVQIPNCTPVEALNGLTNTPKSSMMGWKGRKRRPVSAVFGQAMQRLSSAAASTSGAFHWVNHGKNAVSREKQVVYRNPLSENTQCPDEVPNSQTRPFSSPMINLHATASTTPRRSAEKLKEIAAPPTLVFDEKLGEWIYPIDERLRKQLEEMAYFCKNPDKELVYARLRTMPEGTFVLRLSGSRKRCLALSLRVSEEKNPDGIAHYLIVKNEHGFRIKGSKHYFPTLPMLVTHHTVISEQLPCRLIFADLGASLLKSRSAMNISTVINSLQPSDGDFTNRTFRTNVHSASDITTTMSTLVSLSSAANNFGARAWPKPKERGPESGDCYPSKENVDPT</sequence>
<dbReference type="CDD" id="cd00173">
    <property type="entry name" value="SH2"/>
    <property type="match status" value="1"/>
</dbReference>
<dbReference type="AlphaFoldDB" id="A0AAD4NEM6"/>
<feature type="domain" description="SH2" evidence="4">
    <location>
        <begin position="499"/>
        <end position="611"/>
    </location>
</feature>
<proteinExistence type="predicted"/>
<evidence type="ECO:0000313" key="6">
    <source>
        <dbReference type="Proteomes" id="UP001201812"/>
    </source>
</evidence>
<reference evidence="5" key="1">
    <citation type="submission" date="2022-01" db="EMBL/GenBank/DDBJ databases">
        <title>Genome Sequence Resource for Two Populations of Ditylenchus destructor, the Migratory Endoparasitic Phytonematode.</title>
        <authorList>
            <person name="Zhang H."/>
            <person name="Lin R."/>
            <person name="Xie B."/>
        </authorList>
    </citation>
    <scope>NUCLEOTIDE SEQUENCE</scope>
    <source>
        <strain evidence="5">BazhouSP</strain>
    </source>
</reference>
<feature type="region of interest" description="Disordered" evidence="3">
    <location>
        <begin position="29"/>
        <end position="60"/>
    </location>
</feature>
<evidence type="ECO:0000256" key="2">
    <source>
        <dbReference type="PROSITE-ProRule" id="PRU00191"/>
    </source>
</evidence>
<dbReference type="Proteomes" id="UP001201812">
    <property type="component" value="Unassembled WGS sequence"/>
</dbReference>
<evidence type="ECO:0000256" key="1">
    <source>
        <dbReference type="ARBA" id="ARBA00022999"/>
    </source>
</evidence>
<protein>
    <submittedName>
        <fullName evidence="5">SH2 domain-containing protein</fullName>
    </submittedName>
</protein>
<dbReference type="Gene3D" id="2.30.29.30">
    <property type="entry name" value="Pleckstrin-homology domain (PH domain)/Phosphotyrosine-binding domain (PTB)"/>
    <property type="match status" value="1"/>
</dbReference>
<keyword evidence="6" id="KW-1185">Reference proteome</keyword>
<dbReference type="PANTHER" id="PTHR15832:SF2">
    <property type="entry name" value="SH2 DOMAIN-CONTAINING PROTEIN"/>
    <property type="match status" value="1"/>
</dbReference>
<dbReference type="Pfam" id="PF00017">
    <property type="entry name" value="SH2"/>
    <property type="match status" value="1"/>
</dbReference>
<dbReference type="SUPFAM" id="SSF55550">
    <property type="entry name" value="SH2 domain"/>
    <property type="match status" value="1"/>
</dbReference>
<name>A0AAD4NEM6_9BILA</name>
<dbReference type="InterPro" id="IPR036860">
    <property type="entry name" value="SH2_dom_sf"/>
</dbReference>
<evidence type="ECO:0000259" key="4">
    <source>
        <dbReference type="PROSITE" id="PS50001"/>
    </source>
</evidence>
<dbReference type="PANTHER" id="PTHR15832">
    <property type="entry name" value="SHC (SRC HOMOLOGY DOMAIN C-TERMINAL) ADAPTOR HOMOLOG"/>
    <property type="match status" value="1"/>
</dbReference>
<dbReference type="InterPro" id="IPR000980">
    <property type="entry name" value="SH2"/>
</dbReference>
<evidence type="ECO:0000256" key="3">
    <source>
        <dbReference type="SAM" id="MobiDB-lite"/>
    </source>
</evidence>
<evidence type="ECO:0000313" key="5">
    <source>
        <dbReference type="EMBL" id="KAI1721991.1"/>
    </source>
</evidence>
<keyword evidence="1 2" id="KW-0727">SH2 domain</keyword>
<dbReference type="EMBL" id="JAKKPZ010000004">
    <property type="protein sequence ID" value="KAI1721991.1"/>
    <property type="molecule type" value="Genomic_DNA"/>
</dbReference>
<organism evidence="5 6">
    <name type="scientific">Ditylenchus destructor</name>
    <dbReference type="NCBI Taxonomy" id="166010"/>
    <lineage>
        <taxon>Eukaryota</taxon>
        <taxon>Metazoa</taxon>
        <taxon>Ecdysozoa</taxon>
        <taxon>Nematoda</taxon>
        <taxon>Chromadorea</taxon>
        <taxon>Rhabditida</taxon>
        <taxon>Tylenchina</taxon>
        <taxon>Tylenchomorpha</taxon>
        <taxon>Sphaerularioidea</taxon>
        <taxon>Anguinidae</taxon>
        <taxon>Anguininae</taxon>
        <taxon>Ditylenchus</taxon>
    </lineage>
</organism>
<dbReference type="SMART" id="SM00252">
    <property type="entry name" value="SH2"/>
    <property type="match status" value="1"/>
</dbReference>
<feature type="compositionally biased region" description="Basic residues" evidence="3">
    <location>
        <begin position="36"/>
        <end position="46"/>
    </location>
</feature>
<dbReference type="PROSITE" id="PS50001">
    <property type="entry name" value="SH2"/>
    <property type="match status" value="1"/>
</dbReference>
<dbReference type="InterPro" id="IPR011993">
    <property type="entry name" value="PH-like_dom_sf"/>
</dbReference>
<gene>
    <name evidence="5" type="ORF">DdX_04284</name>
</gene>